<dbReference type="CDD" id="cd02226">
    <property type="entry name" value="cupin_YdbB-like"/>
    <property type="match status" value="1"/>
</dbReference>
<dbReference type="InterPro" id="IPR011051">
    <property type="entry name" value="RmlC_Cupin_sf"/>
</dbReference>
<evidence type="ECO:0000259" key="1">
    <source>
        <dbReference type="Pfam" id="PF07883"/>
    </source>
</evidence>
<keyword evidence="3" id="KW-1185">Reference proteome</keyword>
<sequence length="120" mass="13743">MKPKVNLKEKFSLFSAHWTPKIVGELNGQYVKLAKIKGEMVWHSHANEDEMFLIIKGSMTLYFRDGKVDLNEGEMFVVPKGVEHLPVAEQECHVMLFEPKSTAHTGEVESDLTVKELDWI</sequence>
<evidence type="ECO:0000313" key="2">
    <source>
        <dbReference type="EMBL" id="MBL6447382.1"/>
    </source>
</evidence>
<proteinExistence type="predicted"/>
<gene>
    <name evidence="2" type="ORF">JMN32_13770</name>
</gene>
<organism evidence="2 3">
    <name type="scientific">Fulvivirga marina</name>
    <dbReference type="NCBI Taxonomy" id="2494733"/>
    <lineage>
        <taxon>Bacteria</taxon>
        <taxon>Pseudomonadati</taxon>
        <taxon>Bacteroidota</taxon>
        <taxon>Cytophagia</taxon>
        <taxon>Cytophagales</taxon>
        <taxon>Fulvivirgaceae</taxon>
        <taxon>Fulvivirga</taxon>
    </lineage>
</organism>
<dbReference type="SUPFAM" id="SSF51182">
    <property type="entry name" value="RmlC-like cupins"/>
    <property type="match status" value="1"/>
</dbReference>
<dbReference type="RefSeq" id="WP_202856920.1">
    <property type="nucleotide sequence ID" value="NZ_JAEUGD010000043.1"/>
</dbReference>
<dbReference type="Pfam" id="PF07883">
    <property type="entry name" value="Cupin_2"/>
    <property type="match status" value="1"/>
</dbReference>
<feature type="domain" description="Cupin type-2" evidence="1">
    <location>
        <begin position="39"/>
        <end position="90"/>
    </location>
</feature>
<dbReference type="Proteomes" id="UP000614216">
    <property type="component" value="Unassembled WGS sequence"/>
</dbReference>
<protein>
    <submittedName>
        <fullName evidence="2">Cupin domain-containing protein</fullName>
    </submittedName>
</protein>
<comment type="caution">
    <text evidence="2">The sequence shown here is derived from an EMBL/GenBank/DDBJ whole genome shotgun (WGS) entry which is preliminary data.</text>
</comment>
<name>A0A937FYK6_9BACT</name>
<dbReference type="InterPro" id="IPR013096">
    <property type="entry name" value="Cupin_2"/>
</dbReference>
<accession>A0A937FYK6</accession>
<evidence type="ECO:0000313" key="3">
    <source>
        <dbReference type="Proteomes" id="UP000614216"/>
    </source>
</evidence>
<reference evidence="2" key="1">
    <citation type="submission" date="2021-01" db="EMBL/GenBank/DDBJ databases">
        <title>Fulvivirga kasyanovii gen. nov., sp nov., a novel member of the phylum Bacteroidetes isolated from seawater in a mussel farm.</title>
        <authorList>
            <person name="Zhao L.-H."/>
            <person name="Wang Z.-J."/>
        </authorList>
    </citation>
    <scope>NUCLEOTIDE SEQUENCE</scope>
    <source>
        <strain evidence="2">29W222</strain>
    </source>
</reference>
<dbReference type="InterPro" id="IPR052044">
    <property type="entry name" value="PKS_Associated_Protein"/>
</dbReference>
<dbReference type="InterPro" id="IPR014710">
    <property type="entry name" value="RmlC-like_jellyroll"/>
</dbReference>
<dbReference type="EMBL" id="JAEUGD010000043">
    <property type="protein sequence ID" value="MBL6447382.1"/>
    <property type="molecule type" value="Genomic_DNA"/>
</dbReference>
<dbReference type="AlphaFoldDB" id="A0A937FYK6"/>
<dbReference type="Gene3D" id="2.60.120.10">
    <property type="entry name" value="Jelly Rolls"/>
    <property type="match status" value="1"/>
</dbReference>
<dbReference type="PANTHER" id="PTHR36114:SF1">
    <property type="entry name" value="16.7 KDA PROTEIN IN WHIE LOCUS"/>
    <property type="match status" value="1"/>
</dbReference>
<dbReference type="PANTHER" id="PTHR36114">
    <property type="entry name" value="16.7 KDA PROTEIN IN WHIE LOCUS"/>
    <property type="match status" value="1"/>
</dbReference>